<sequence length="101" mass="11029">MTQRDILLNALITIRGPRLLSRTSSSPTSTSPRWNLITSQDSSVIKGKRASPSLSSDTKNVRPRAKQQARVMACHLCTIVKFLGSGKSLSVVCVDKVDFRG</sequence>
<keyword evidence="2" id="KW-1185">Reference proteome</keyword>
<gene>
    <name evidence="1" type="ORF">F511_15616</name>
</gene>
<organism evidence="1 2">
    <name type="scientific">Dorcoceras hygrometricum</name>
    <dbReference type="NCBI Taxonomy" id="472368"/>
    <lineage>
        <taxon>Eukaryota</taxon>
        <taxon>Viridiplantae</taxon>
        <taxon>Streptophyta</taxon>
        <taxon>Embryophyta</taxon>
        <taxon>Tracheophyta</taxon>
        <taxon>Spermatophyta</taxon>
        <taxon>Magnoliopsida</taxon>
        <taxon>eudicotyledons</taxon>
        <taxon>Gunneridae</taxon>
        <taxon>Pentapetalae</taxon>
        <taxon>asterids</taxon>
        <taxon>lamiids</taxon>
        <taxon>Lamiales</taxon>
        <taxon>Gesneriaceae</taxon>
        <taxon>Didymocarpoideae</taxon>
        <taxon>Trichosporeae</taxon>
        <taxon>Loxocarpinae</taxon>
        <taxon>Dorcoceras</taxon>
    </lineage>
</organism>
<accession>A0A2Z7AI27</accession>
<proteinExistence type="predicted"/>
<dbReference type="AlphaFoldDB" id="A0A2Z7AI27"/>
<dbReference type="EMBL" id="KV014886">
    <property type="protein sequence ID" value="KZV21465.1"/>
    <property type="molecule type" value="Genomic_DNA"/>
</dbReference>
<dbReference type="Proteomes" id="UP000250235">
    <property type="component" value="Unassembled WGS sequence"/>
</dbReference>
<protein>
    <submittedName>
        <fullName evidence="1">Uncharacterized protein</fullName>
    </submittedName>
</protein>
<reference evidence="1 2" key="1">
    <citation type="journal article" date="2015" name="Proc. Natl. Acad. Sci. U.S.A.">
        <title>The resurrection genome of Boea hygrometrica: A blueprint for survival of dehydration.</title>
        <authorList>
            <person name="Xiao L."/>
            <person name="Yang G."/>
            <person name="Zhang L."/>
            <person name="Yang X."/>
            <person name="Zhao S."/>
            <person name="Ji Z."/>
            <person name="Zhou Q."/>
            <person name="Hu M."/>
            <person name="Wang Y."/>
            <person name="Chen M."/>
            <person name="Xu Y."/>
            <person name="Jin H."/>
            <person name="Xiao X."/>
            <person name="Hu G."/>
            <person name="Bao F."/>
            <person name="Hu Y."/>
            <person name="Wan P."/>
            <person name="Li L."/>
            <person name="Deng X."/>
            <person name="Kuang T."/>
            <person name="Xiang C."/>
            <person name="Zhu J.K."/>
            <person name="Oliver M.J."/>
            <person name="He Y."/>
        </authorList>
    </citation>
    <scope>NUCLEOTIDE SEQUENCE [LARGE SCALE GENOMIC DNA]</scope>
    <source>
        <strain evidence="2">cv. XS01</strain>
    </source>
</reference>
<evidence type="ECO:0000313" key="2">
    <source>
        <dbReference type="Proteomes" id="UP000250235"/>
    </source>
</evidence>
<evidence type="ECO:0000313" key="1">
    <source>
        <dbReference type="EMBL" id="KZV21465.1"/>
    </source>
</evidence>
<name>A0A2Z7AI27_9LAMI</name>